<protein>
    <submittedName>
        <fullName evidence="1">Uncharacterized protein</fullName>
    </submittedName>
</protein>
<gene>
    <name evidence="1" type="ORF">D9611_012862</name>
</gene>
<keyword evidence="2" id="KW-1185">Reference proteome</keyword>
<evidence type="ECO:0000313" key="2">
    <source>
        <dbReference type="Proteomes" id="UP000541558"/>
    </source>
</evidence>
<sequence>MSGLKTKFASFPEVLVVHAKKFQLVNWVSAKVDPIILPPDNLLEFTEKHLGTGLKLVVHIDEPIVAKASTVGRAEPSAEAEGMLADRGFTTAQARRALKETLNGSSATQTVQAKTRAPLQKKVQEPRARRRSYPRVTWLDVCAGEVEMTIEAPTTTMSVQALKRVRDIVTRSATHVLRTSYASSHAASMTHVFDYAETTYAQVSSRR</sequence>
<evidence type="ECO:0000313" key="1">
    <source>
        <dbReference type="EMBL" id="KAF5319769.1"/>
    </source>
</evidence>
<dbReference type="EMBL" id="JAACJK010000173">
    <property type="protein sequence ID" value="KAF5319769.1"/>
    <property type="molecule type" value="Genomic_DNA"/>
</dbReference>
<dbReference type="OrthoDB" id="361536at2759"/>
<dbReference type="AlphaFoldDB" id="A0A8H5F125"/>
<comment type="caution">
    <text evidence="1">The sequence shown here is derived from an EMBL/GenBank/DDBJ whole genome shotgun (WGS) entry which is preliminary data.</text>
</comment>
<dbReference type="Proteomes" id="UP000541558">
    <property type="component" value="Unassembled WGS sequence"/>
</dbReference>
<reference evidence="1 2" key="1">
    <citation type="journal article" date="2020" name="ISME J.">
        <title>Uncovering the hidden diversity of litter-decomposition mechanisms in mushroom-forming fungi.</title>
        <authorList>
            <person name="Floudas D."/>
            <person name="Bentzer J."/>
            <person name="Ahren D."/>
            <person name="Johansson T."/>
            <person name="Persson P."/>
            <person name="Tunlid A."/>
        </authorList>
    </citation>
    <scope>NUCLEOTIDE SEQUENCE [LARGE SCALE GENOMIC DNA]</scope>
    <source>
        <strain evidence="1 2">CBS 175.51</strain>
    </source>
</reference>
<organism evidence="1 2">
    <name type="scientific">Ephemerocybe angulata</name>
    <dbReference type="NCBI Taxonomy" id="980116"/>
    <lineage>
        <taxon>Eukaryota</taxon>
        <taxon>Fungi</taxon>
        <taxon>Dikarya</taxon>
        <taxon>Basidiomycota</taxon>
        <taxon>Agaricomycotina</taxon>
        <taxon>Agaricomycetes</taxon>
        <taxon>Agaricomycetidae</taxon>
        <taxon>Agaricales</taxon>
        <taxon>Agaricineae</taxon>
        <taxon>Psathyrellaceae</taxon>
        <taxon>Ephemerocybe</taxon>
    </lineage>
</organism>
<accession>A0A8H5F125</accession>
<name>A0A8H5F125_9AGAR</name>
<proteinExistence type="predicted"/>